<comment type="catalytic activity">
    <reaction evidence="15">
        <text>(2R,3R)-2,3-dihydroxy-3-methylpentanoate = (S)-3-methyl-2-oxopentanoate + H2O</text>
        <dbReference type="Rhea" id="RHEA:27694"/>
        <dbReference type="ChEBI" id="CHEBI:15377"/>
        <dbReference type="ChEBI" id="CHEBI:35146"/>
        <dbReference type="ChEBI" id="CHEBI:49258"/>
        <dbReference type="EC" id="4.2.1.9"/>
    </reaction>
</comment>
<evidence type="ECO:0000256" key="12">
    <source>
        <dbReference type="ARBA" id="ARBA00029436"/>
    </source>
</evidence>
<keyword evidence="5 15" id="KW-0479">Metal-binding</keyword>
<evidence type="ECO:0000259" key="17">
    <source>
        <dbReference type="Pfam" id="PF00920"/>
    </source>
</evidence>
<dbReference type="Gene3D" id="3.50.30.80">
    <property type="entry name" value="IlvD/EDD C-terminal domain-like"/>
    <property type="match status" value="1"/>
</dbReference>
<dbReference type="EC" id="4.2.1.9" evidence="14 15"/>
<evidence type="ECO:0000256" key="14">
    <source>
        <dbReference type="ARBA" id="ARBA00029490"/>
    </source>
</evidence>
<keyword evidence="20" id="KW-1185">Reference proteome</keyword>
<dbReference type="UniPathway" id="UPA00049">
    <property type="reaction ID" value="UER00061"/>
</dbReference>
<dbReference type="InterPro" id="IPR020558">
    <property type="entry name" value="DiOHA_6PGluconate_deHydtase_CS"/>
</dbReference>
<evidence type="ECO:0000256" key="3">
    <source>
        <dbReference type="ARBA" id="ARBA00022605"/>
    </source>
</evidence>
<reference evidence="19 20" key="1">
    <citation type="submission" date="2016-08" db="EMBL/GenBank/DDBJ databases">
        <title>Whole genome sequence of Mesorhizobium sp. strain UASWS1009 isolated from industrial sewage.</title>
        <authorList>
            <person name="Crovadore J."/>
            <person name="Calmin G."/>
            <person name="Chablais R."/>
            <person name="Cochard B."/>
            <person name="Lefort F."/>
        </authorList>
    </citation>
    <scope>NUCLEOTIDE SEQUENCE [LARGE SCALE GENOMIC DNA]</scope>
    <source>
        <strain evidence="19 20">UASWS1009</strain>
    </source>
</reference>
<dbReference type="InterPro" id="IPR037237">
    <property type="entry name" value="IlvD/EDD_N"/>
</dbReference>
<dbReference type="PANTHER" id="PTHR21000">
    <property type="entry name" value="DIHYDROXY-ACID DEHYDRATASE DAD"/>
    <property type="match status" value="1"/>
</dbReference>
<keyword evidence="6 15" id="KW-0460">Magnesium</keyword>
<dbReference type="GO" id="GO:0000287">
    <property type="term" value="F:magnesium ion binding"/>
    <property type="evidence" value="ECO:0007669"/>
    <property type="project" value="UniProtKB-UniRule"/>
</dbReference>
<comment type="cofactor">
    <cofactor evidence="15">
        <name>[2Fe-2S] cluster</name>
        <dbReference type="ChEBI" id="CHEBI:190135"/>
    </cofactor>
    <text evidence="15">Binds 1 [2Fe-2S] cluster per subunit. This cluster acts as a Lewis acid cofactor.</text>
</comment>
<evidence type="ECO:0000256" key="6">
    <source>
        <dbReference type="ARBA" id="ARBA00022842"/>
    </source>
</evidence>
<keyword evidence="3 15" id="KW-0028">Amino-acid biosynthesis</keyword>
<dbReference type="InterPro" id="IPR000581">
    <property type="entry name" value="ILV_EDD_N"/>
</dbReference>
<name>A0A1C2DN25_9HYPH</name>
<dbReference type="OrthoDB" id="9807077at2"/>
<dbReference type="RefSeq" id="WP_065998049.1">
    <property type="nucleotide sequence ID" value="NZ_MDEO01000033.1"/>
</dbReference>
<dbReference type="Pfam" id="PF24877">
    <property type="entry name" value="ILV_EDD_C"/>
    <property type="match status" value="1"/>
</dbReference>
<dbReference type="GO" id="GO:0009099">
    <property type="term" value="P:L-valine biosynthetic process"/>
    <property type="evidence" value="ECO:0007669"/>
    <property type="project" value="UniProtKB-UniRule"/>
</dbReference>
<dbReference type="InterPro" id="IPR004404">
    <property type="entry name" value="DihydroxyA_deHydtase"/>
</dbReference>
<comment type="subunit">
    <text evidence="15">Homodimer.</text>
</comment>
<accession>A0A1C2DN25</accession>
<dbReference type="Proteomes" id="UP000094412">
    <property type="component" value="Unassembled WGS sequence"/>
</dbReference>
<keyword evidence="4 15" id="KW-0001">2Fe-2S</keyword>
<dbReference type="FunFam" id="3.50.30.80:FF:000001">
    <property type="entry name" value="Dihydroxy-acid dehydratase"/>
    <property type="match status" value="1"/>
</dbReference>
<keyword evidence="10 15" id="KW-0100">Branched-chain amino acid biosynthesis</keyword>
<comment type="function">
    <text evidence="15">Functions in the biosynthesis of branched-chain amino acids. Catalyzes the dehydration of (2R,3R)-2,3-dihydroxy-3-methylpentanoate (2,3-dihydroxy-3-methylvalerate) into 2-oxo-3-methylpentanoate (2-oxo-3-methylvalerate) and of (2R)-2,3-dihydroxy-3-methylbutanoate (2,3-dihydroxyisovalerate) into 2-oxo-3-methylbutanoate (2-oxoisovalerate), the penultimate precursor to L-isoleucine and L-valine, respectively.</text>
</comment>
<evidence type="ECO:0000313" key="19">
    <source>
        <dbReference type="EMBL" id="OCX16168.1"/>
    </source>
</evidence>
<comment type="caution">
    <text evidence="15">Lacks conserved residue(s) required for the propagation of feature annotation.</text>
</comment>
<dbReference type="EMBL" id="MDEO01000033">
    <property type="protein sequence ID" value="OCX16168.1"/>
    <property type="molecule type" value="Genomic_DNA"/>
</dbReference>
<dbReference type="GO" id="GO:0009097">
    <property type="term" value="P:isoleucine biosynthetic process"/>
    <property type="evidence" value="ECO:0007669"/>
    <property type="project" value="UniProtKB-UniRule"/>
</dbReference>
<keyword evidence="8 15" id="KW-0411">Iron-sulfur</keyword>
<feature type="binding site" evidence="15">
    <location>
        <position position="101"/>
    </location>
    <ligand>
        <name>Mg(2+)</name>
        <dbReference type="ChEBI" id="CHEBI:18420"/>
    </ligand>
</feature>
<dbReference type="InterPro" id="IPR042096">
    <property type="entry name" value="Dihydro-acid_dehy_C"/>
</dbReference>
<comment type="cofactor">
    <cofactor evidence="1 15">
        <name>Mg(2+)</name>
        <dbReference type="ChEBI" id="CHEBI:18420"/>
    </cofactor>
</comment>
<protein>
    <recommendedName>
        <fullName evidence="14 15">Dihydroxy-acid dehydratase</fullName>
        <shortName evidence="15">DAD</shortName>
        <ecNumber evidence="14 15">4.2.1.9</ecNumber>
    </recommendedName>
</protein>
<dbReference type="GO" id="GO:0051537">
    <property type="term" value="F:2 iron, 2 sulfur cluster binding"/>
    <property type="evidence" value="ECO:0007669"/>
    <property type="project" value="UniProtKB-UniRule"/>
</dbReference>
<dbReference type="SUPFAM" id="SSF143975">
    <property type="entry name" value="IlvD/EDD N-terminal domain-like"/>
    <property type="match status" value="1"/>
</dbReference>
<feature type="binding site" description="via carbamate group" evidence="15">
    <location>
        <position position="144"/>
    </location>
    <ligand>
        <name>Mg(2+)</name>
        <dbReference type="ChEBI" id="CHEBI:18420"/>
    </ligand>
</feature>
<sequence>MDDPGQSAPSPSQAVPSVQGKSGLPSRHTTVGPERAPHRSFLYAMGLSAREIAQPFVGVVTTWNEAAPCNISLSRQAQVVKKGVAAAGGTPREFTTITVTDGIAMGHAGMKASLVSREVIADSVELSVRGHCYDALVGLAGCDKTLPGLMMAMLRLNVPSVFLYGGSILPGRFRGKDVTVLDVFEAVGANAAGAMSDADLAELEMVACPSAGSCGGQYTANSMAYVSEAIGLALPGSASTPAPYESRDRFADASGRAVMALLDRGLRPRDIVTRKSLENAAAVVAATGGSTNAALHLPAMAHEAGIAFDIFDVGKVFRRTPLIADLKPGGRYLAKDVHDIGGVPVVLKALLDGGFLHGECLTVTGRTLAENLESVHLPDGQDVVHPTTRPLSPTGGLVGLSGNLAPEGAIVKVAGLRRLTFSGPARVFDREEDAFAAVMQRSYQKGEVLVIRYEGPRGGPGMREMLSTTSAIYGQGMGEDVALITDGRFSGATRGLCVGHVGPEAAVGGPIALIEDGDVIEIDAEKGTLSVRLDPQEWAARRERWQPRRHAFQSGALWRYAQTVGPAGKGAVTHPGAAAEEHVYADI</sequence>
<gene>
    <name evidence="15" type="primary">ilvD</name>
    <name evidence="19" type="ORF">QV13_15000</name>
</gene>
<evidence type="ECO:0000256" key="4">
    <source>
        <dbReference type="ARBA" id="ARBA00022714"/>
    </source>
</evidence>
<evidence type="ECO:0000256" key="9">
    <source>
        <dbReference type="ARBA" id="ARBA00023239"/>
    </source>
</evidence>
<feature type="domain" description="Dihydroxy-acid/6-phosphogluconate dehydratase N-terminal" evidence="17">
    <location>
        <begin position="54"/>
        <end position="371"/>
    </location>
</feature>
<dbReference type="UniPathway" id="UPA00047">
    <property type="reaction ID" value="UER00057"/>
</dbReference>
<dbReference type="STRING" id="1566387.QV13_15000"/>
<evidence type="ECO:0000259" key="18">
    <source>
        <dbReference type="Pfam" id="PF24877"/>
    </source>
</evidence>
<evidence type="ECO:0000256" key="13">
    <source>
        <dbReference type="ARBA" id="ARBA00029437"/>
    </source>
</evidence>
<evidence type="ECO:0000256" key="16">
    <source>
        <dbReference type="SAM" id="MobiDB-lite"/>
    </source>
</evidence>
<dbReference type="PROSITE" id="PS00887">
    <property type="entry name" value="ILVD_EDD_2"/>
    <property type="match status" value="1"/>
</dbReference>
<feature type="modified residue" description="N6-carboxylysine" evidence="15">
    <location>
        <position position="144"/>
    </location>
</feature>
<keyword evidence="9 15" id="KW-0456">Lyase</keyword>
<dbReference type="PROSITE" id="PS00886">
    <property type="entry name" value="ILVD_EDD_1"/>
    <property type="match status" value="1"/>
</dbReference>
<evidence type="ECO:0000256" key="2">
    <source>
        <dbReference type="ARBA" id="ARBA00006486"/>
    </source>
</evidence>
<dbReference type="InterPro" id="IPR050165">
    <property type="entry name" value="DHAD_IlvD/Edd"/>
</dbReference>
<dbReference type="InterPro" id="IPR056740">
    <property type="entry name" value="ILV_EDD_C"/>
</dbReference>
<feature type="region of interest" description="Disordered" evidence="16">
    <location>
        <begin position="1"/>
        <end position="35"/>
    </location>
</feature>
<feature type="domain" description="Dihydroxy-acid/6-phosphogluconate dehydratase C-terminal" evidence="18">
    <location>
        <begin position="382"/>
        <end position="571"/>
    </location>
</feature>
<evidence type="ECO:0000256" key="15">
    <source>
        <dbReference type="HAMAP-Rule" id="MF_00012"/>
    </source>
</evidence>
<feature type="binding site" evidence="15">
    <location>
        <position position="464"/>
    </location>
    <ligand>
        <name>Mg(2+)</name>
        <dbReference type="ChEBI" id="CHEBI:18420"/>
    </ligand>
</feature>
<dbReference type="GO" id="GO:0004160">
    <property type="term" value="F:dihydroxy-acid dehydratase activity"/>
    <property type="evidence" value="ECO:0007669"/>
    <property type="project" value="UniProtKB-UniRule"/>
</dbReference>
<evidence type="ECO:0000256" key="10">
    <source>
        <dbReference type="ARBA" id="ARBA00023304"/>
    </source>
</evidence>
<dbReference type="NCBIfam" id="NF002068">
    <property type="entry name" value="PRK00911.1"/>
    <property type="match status" value="1"/>
</dbReference>
<dbReference type="NCBIfam" id="TIGR00110">
    <property type="entry name" value="ilvD"/>
    <property type="match status" value="1"/>
</dbReference>
<evidence type="ECO:0000256" key="5">
    <source>
        <dbReference type="ARBA" id="ARBA00022723"/>
    </source>
</evidence>
<feature type="active site" description="Proton acceptor" evidence="15">
    <location>
        <position position="490"/>
    </location>
</feature>
<evidence type="ECO:0000256" key="8">
    <source>
        <dbReference type="ARBA" id="ARBA00023014"/>
    </source>
</evidence>
<evidence type="ECO:0000256" key="7">
    <source>
        <dbReference type="ARBA" id="ARBA00023004"/>
    </source>
</evidence>
<feature type="binding site" evidence="15">
    <location>
        <position position="69"/>
    </location>
    <ligand>
        <name>[2Fe-2S] cluster</name>
        <dbReference type="ChEBI" id="CHEBI:190135"/>
    </ligand>
</feature>
<comment type="pathway">
    <text evidence="13 15">Amino-acid biosynthesis; L-isoleucine biosynthesis; L-isoleucine from 2-oxobutanoate: step 3/4.</text>
</comment>
<dbReference type="AlphaFoldDB" id="A0A1C2DN25"/>
<dbReference type="HAMAP" id="MF_00012">
    <property type="entry name" value="IlvD"/>
    <property type="match status" value="1"/>
</dbReference>
<feature type="compositionally biased region" description="Low complexity" evidence="16">
    <location>
        <begin position="1"/>
        <end position="20"/>
    </location>
</feature>
<feature type="binding site" evidence="15">
    <location>
        <position position="143"/>
    </location>
    <ligand>
        <name>Mg(2+)</name>
        <dbReference type="ChEBI" id="CHEBI:18420"/>
    </ligand>
</feature>
<organism evidence="19 20">
    <name type="scientific">Mesorhizobium hungaricum</name>
    <dbReference type="NCBI Taxonomy" id="1566387"/>
    <lineage>
        <taxon>Bacteria</taxon>
        <taxon>Pseudomonadati</taxon>
        <taxon>Pseudomonadota</taxon>
        <taxon>Alphaproteobacteria</taxon>
        <taxon>Hyphomicrobiales</taxon>
        <taxon>Phyllobacteriaceae</taxon>
        <taxon>Mesorhizobium</taxon>
    </lineage>
</organism>
<comment type="similarity">
    <text evidence="2 15">Belongs to the IlvD/Edd family.</text>
</comment>
<comment type="catalytic activity">
    <reaction evidence="11">
        <text>(2R)-2,3-dihydroxy-3-methylbutanoate = 3-methyl-2-oxobutanoate + H2O</text>
        <dbReference type="Rhea" id="RHEA:24809"/>
        <dbReference type="ChEBI" id="CHEBI:11851"/>
        <dbReference type="ChEBI" id="CHEBI:15377"/>
        <dbReference type="ChEBI" id="CHEBI:49072"/>
        <dbReference type="EC" id="4.2.1.9"/>
    </reaction>
    <physiologicalReaction direction="left-to-right" evidence="11">
        <dbReference type="Rhea" id="RHEA:24810"/>
    </physiologicalReaction>
</comment>
<dbReference type="SUPFAM" id="SSF52016">
    <property type="entry name" value="LeuD/IlvD-like"/>
    <property type="match status" value="1"/>
</dbReference>
<evidence type="ECO:0000256" key="1">
    <source>
        <dbReference type="ARBA" id="ARBA00001946"/>
    </source>
</evidence>
<dbReference type="PANTHER" id="PTHR21000:SF5">
    <property type="entry name" value="DIHYDROXY-ACID DEHYDRATASE, MITOCHONDRIAL"/>
    <property type="match status" value="1"/>
</dbReference>
<comment type="pathway">
    <text evidence="12 15">Amino-acid biosynthesis; L-valine biosynthesis; L-valine from pyruvate: step 3/4.</text>
</comment>
<evidence type="ECO:0000256" key="11">
    <source>
        <dbReference type="ARBA" id="ARBA00029304"/>
    </source>
</evidence>
<dbReference type="Pfam" id="PF00920">
    <property type="entry name" value="ILVD_EDD_N"/>
    <property type="match status" value="1"/>
</dbReference>
<proteinExistence type="inferred from homology"/>
<comment type="caution">
    <text evidence="19">The sequence shown here is derived from an EMBL/GenBank/DDBJ whole genome shotgun (WGS) entry which is preliminary data.</text>
</comment>
<evidence type="ECO:0000313" key="20">
    <source>
        <dbReference type="Proteomes" id="UP000094412"/>
    </source>
</evidence>
<keyword evidence="7 15" id="KW-0408">Iron</keyword>